<dbReference type="InterPro" id="IPR036420">
    <property type="entry name" value="BRCT_dom_sf"/>
</dbReference>
<feature type="non-terminal residue" evidence="2">
    <location>
        <position position="1"/>
    </location>
</feature>
<dbReference type="EMBL" id="JAHRIN010047323">
    <property type="protein sequence ID" value="MEQ2208022.1"/>
    <property type="molecule type" value="Genomic_DNA"/>
</dbReference>
<dbReference type="PANTHER" id="PTHR15321:SF3">
    <property type="entry name" value="TP53-BINDING PROTEIN 1"/>
    <property type="match status" value="1"/>
</dbReference>
<organism evidence="2 3">
    <name type="scientific">Xenoophorus captivus</name>
    <dbReference type="NCBI Taxonomy" id="1517983"/>
    <lineage>
        <taxon>Eukaryota</taxon>
        <taxon>Metazoa</taxon>
        <taxon>Chordata</taxon>
        <taxon>Craniata</taxon>
        <taxon>Vertebrata</taxon>
        <taxon>Euteleostomi</taxon>
        <taxon>Actinopterygii</taxon>
        <taxon>Neopterygii</taxon>
        <taxon>Teleostei</taxon>
        <taxon>Neoteleostei</taxon>
        <taxon>Acanthomorphata</taxon>
        <taxon>Ovalentaria</taxon>
        <taxon>Atherinomorphae</taxon>
        <taxon>Cyprinodontiformes</taxon>
        <taxon>Goodeidae</taxon>
        <taxon>Xenoophorus</taxon>
    </lineage>
</organism>
<accession>A0ABV0RIN5</accession>
<comment type="caution">
    <text evidence="2">The sequence shown here is derived from an EMBL/GenBank/DDBJ whole genome shotgun (WGS) entry which is preliminary data.</text>
</comment>
<dbReference type="InterPro" id="IPR014722">
    <property type="entry name" value="Rib_uL2_dom2"/>
</dbReference>
<protein>
    <recommendedName>
        <fullName evidence="1">Tumour suppressor p53-binding protein-1 Tudor domain-containing protein</fullName>
    </recommendedName>
</protein>
<dbReference type="PANTHER" id="PTHR15321">
    <property type="entry name" value="TUMOR SUPPRESSOR P53-BINDING PROTEIN 1"/>
    <property type="match status" value="1"/>
</dbReference>
<reference evidence="2 3" key="1">
    <citation type="submission" date="2021-06" db="EMBL/GenBank/DDBJ databases">
        <authorList>
            <person name="Palmer J.M."/>
        </authorList>
    </citation>
    <scope>NUCLEOTIDE SEQUENCE [LARGE SCALE GENOMIC DNA]</scope>
    <source>
        <strain evidence="2 3">XC_2019</strain>
        <tissue evidence="2">Muscle</tissue>
    </source>
</reference>
<dbReference type="Proteomes" id="UP001434883">
    <property type="component" value="Unassembled WGS sequence"/>
</dbReference>
<dbReference type="InterPro" id="IPR015125">
    <property type="entry name" value="53-BP1_Tudor"/>
</dbReference>
<dbReference type="Gene3D" id="2.30.30.30">
    <property type="match status" value="1"/>
</dbReference>
<dbReference type="InterPro" id="IPR047252">
    <property type="entry name" value="TP53BP1-like"/>
</dbReference>
<dbReference type="Pfam" id="PF09038">
    <property type="entry name" value="53-BP1_Tudor"/>
    <property type="match status" value="1"/>
</dbReference>
<proteinExistence type="predicted"/>
<keyword evidence="3" id="KW-1185">Reference proteome</keyword>
<gene>
    <name evidence="2" type="ORF">XENOCAPTIV_023334</name>
</gene>
<feature type="domain" description="Tumour suppressor p53-binding protein-1 Tudor" evidence="1">
    <location>
        <begin position="1"/>
        <end position="48"/>
    </location>
</feature>
<dbReference type="SUPFAM" id="SSF52113">
    <property type="entry name" value="BRCT domain"/>
    <property type="match status" value="1"/>
</dbReference>
<evidence type="ECO:0000313" key="3">
    <source>
        <dbReference type="Proteomes" id="UP001434883"/>
    </source>
</evidence>
<name>A0ABV0RIN5_9TELE</name>
<sequence>VVKGHKTEGQELFYSVEKDGQRQWYNRTAVILSLEQGNKLREQHSLGPYEPTTPLTKASDISLGQRVGICNTSGSGTDLPGRSCDVAETHGPLPQNTSLFMGFAFMLTASSEVDRMTNKLTSDDEEAQLQAGGGFILPDFNEEQVWTHRKPT</sequence>
<evidence type="ECO:0000259" key="1">
    <source>
        <dbReference type="Pfam" id="PF09038"/>
    </source>
</evidence>
<dbReference type="SUPFAM" id="SSF63748">
    <property type="entry name" value="Tudor/PWWP/MBT"/>
    <property type="match status" value="1"/>
</dbReference>
<evidence type="ECO:0000313" key="2">
    <source>
        <dbReference type="EMBL" id="MEQ2208022.1"/>
    </source>
</evidence>